<keyword evidence="9" id="KW-1185">Reference proteome</keyword>
<dbReference type="PANTHER" id="PTHR47075">
    <property type="entry name" value="TRANSCRIPTION FACTOR BHLH47"/>
    <property type="match status" value="1"/>
</dbReference>
<evidence type="ECO:0000256" key="6">
    <source>
        <dbReference type="SAM" id="MobiDB-lite"/>
    </source>
</evidence>
<comment type="caution">
    <text evidence="8">The sequence shown here is derived from an EMBL/GenBank/DDBJ whole genome shotgun (WGS) entry which is preliminary data.</text>
</comment>
<evidence type="ECO:0000256" key="1">
    <source>
        <dbReference type="ARBA" id="ARBA00005510"/>
    </source>
</evidence>
<evidence type="ECO:0000313" key="8">
    <source>
        <dbReference type="EMBL" id="KAK1284559.1"/>
    </source>
</evidence>
<feature type="domain" description="BHLH" evidence="7">
    <location>
        <begin position="31"/>
        <end position="84"/>
    </location>
</feature>
<dbReference type="PROSITE" id="PS50888">
    <property type="entry name" value="BHLH"/>
    <property type="match status" value="1"/>
</dbReference>
<gene>
    <name evidence="8" type="primary">BHLH47</name>
    <name evidence="8" type="ORF">QJS10_CPB21g00677</name>
</gene>
<evidence type="ECO:0000256" key="5">
    <source>
        <dbReference type="ARBA" id="ARBA00023242"/>
    </source>
</evidence>
<evidence type="ECO:0000313" key="9">
    <source>
        <dbReference type="Proteomes" id="UP001180020"/>
    </source>
</evidence>
<evidence type="ECO:0000256" key="2">
    <source>
        <dbReference type="ARBA" id="ARBA00023015"/>
    </source>
</evidence>
<proteinExistence type="inferred from homology"/>
<evidence type="ECO:0000259" key="7">
    <source>
        <dbReference type="PROSITE" id="PS50888"/>
    </source>
</evidence>
<keyword evidence="4" id="KW-0804">Transcription</keyword>
<evidence type="ECO:0000256" key="4">
    <source>
        <dbReference type="ARBA" id="ARBA00023163"/>
    </source>
</evidence>
<dbReference type="Proteomes" id="UP001180020">
    <property type="component" value="Unassembled WGS sequence"/>
</dbReference>
<dbReference type="InterPro" id="IPR011598">
    <property type="entry name" value="bHLH_dom"/>
</dbReference>
<dbReference type="GO" id="GO:0046983">
    <property type="term" value="F:protein dimerization activity"/>
    <property type="evidence" value="ECO:0007669"/>
    <property type="project" value="InterPro"/>
</dbReference>
<reference evidence="8" key="1">
    <citation type="journal article" date="2023" name="Nat. Commun.">
        <title>Diploid and tetraploid genomes of Acorus and the evolution of monocots.</title>
        <authorList>
            <person name="Ma L."/>
            <person name="Liu K.W."/>
            <person name="Li Z."/>
            <person name="Hsiao Y.Y."/>
            <person name="Qi Y."/>
            <person name="Fu T."/>
            <person name="Tang G.D."/>
            <person name="Zhang D."/>
            <person name="Sun W.H."/>
            <person name="Liu D.K."/>
            <person name="Li Y."/>
            <person name="Chen G.Z."/>
            <person name="Liu X.D."/>
            <person name="Liao X.Y."/>
            <person name="Jiang Y.T."/>
            <person name="Yu X."/>
            <person name="Hao Y."/>
            <person name="Huang J."/>
            <person name="Zhao X.W."/>
            <person name="Ke S."/>
            <person name="Chen Y.Y."/>
            <person name="Wu W.L."/>
            <person name="Hsu J.L."/>
            <person name="Lin Y.F."/>
            <person name="Huang M.D."/>
            <person name="Li C.Y."/>
            <person name="Huang L."/>
            <person name="Wang Z.W."/>
            <person name="Zhao X."/>
            <person name="Zhong W.Y."/>
            <person name="Peng D.H."/>
            <person name="Ahmad S."/>
            <person name="Lan S."/>
            <person name="Zhang J.S."/>
            <person name="Tsai W.C."/>
            <person name="Van de Peer Y."/>
            <person name="Liu Z.J."/>
        </authorList>
    </citation>
    <scope>NUCLEOTIDE SEQUENCE</scope>
    <source>
        <strain evidence="8">CP</strain>
    </source>
</reference>
<feature type="region of interest" description="Disordered" evidence="6">
    <location>
        <begin position="114"/>
        <end position="135"/>
    </location>
</feature>
<feature type="compositionally biased region" description="Polar residues" evidence="6">
    <location>
        <begin position="166"/>
        <end position="176"/>
    </location>
</feature>
<keyword evidence="2" id="KW-0805">Transcription regulation</keyword>
<feature type="region of interest" description="Disordered" evidence="6">
    <location>
        <begin position="166"/>
        <end position="230"/>
    </location>
</feature>
<evidence type="ECO:0000256" key="3">
    <source>
        <dbReference type="ARBA" id="ARBA00023125"/>
    </source>
</evidence>
<dbReference type="AlphaFoldDB" id="A0AAV9C7I7"/>
<dbReference type="InterPro" id="IPR036638">
    <property type="entry name" value="HLH_DNA-bd_sf"/>
</dbReference>
<dbReference type="SUPFAM" id="SSF47459">
    <property type="entry name" value="HLH, helix-loop-helix DNA-binding domain"/>
    <property type="match status" value="1"/>
</dbReference>
<protein>
    <submittedName>
        <fullName evidence="8">Transcription factor bHLH47</fullName>
    </submittedName>
</protein>
<feature type="compositionally biased region" description="Polar residues" evidence="6">
    <location>
        <begin position="119"/>
        <end position="135"/>
    </location>
</feature>
<dbReference type="EMBL" id="JAUJYO010000021">
    <property type="protein sequence ID" value="KAK1284559.1"/>
    <property type="molecule type" value="Genomic_DNA"/>
</dbReference>
<comment type="similarity">
    <text evidence="1">Belongs to the bHLH protein family.</text>
</comment>
<dbReference type="InterPro" id="IPR057075">
    <property type="entry name" value="bHLH_IRO3"/>
</dbReference>
<organism evidence="8 9">
    <name type="scientific">Acorus calamus</name>
    <name type="common">Sweet flag</name>
    <dbReference type="NCBI Taxonomy" id="4465"/>
    <lineage>
        <taxon>Eukaryota</taxon>
        <taxon>Viridiplantae</taxon>
        <taxon>Streptophyta</taxon>
        <taxon>Embryophyta</taxon>
        <taxon>Tracheophyta</taxon>
        <taxon>Spermatophyta</taxon>
        <taxon>Magnoliopsida</taxon>
        <taxon>Liliopsida</taxon>
        <taxon>Acoraceae</taxon>
        <taxon>Acorus</taxon>
    </lineage>
</organism>
<sequence length="230" mass="25605">MAVSVTREVDAVSVDPVGRVFSNKKNPGKVSRKIHKAEREKLKRDHLNKLFVELGNALELTEPARQNNGKATMLGDTTRLLREMLAQVTVEKDELKDEKEVLEAEVERLRNELKKRMQSDPSKWTSGSDSTHPLSQHVTPILHQHPQTQPSVVGPVFIIPLSRDPAQTHTDMQSPVITPKPPSHVTKPRARYPTPSDSWPPLQLLVSQARVSREGQASGVSASTSMSRRG</sequence>
<dbReference type="PANTHER" id="PTHR47075:SF9">
    <property type="entry name" value="TRANSCRIPTION FACTOR BHLH47"/>
    <property type="match status" value="1"/>
</dbReference>
<name>A0AAV9C7I7_ACOCL</name>
<keyword evidence="3" id="KW-0238">DNA-binding</keyword>
<dbReference type="Pfam" id="PF23177">
    <property type="entry name" value="bHLH_IRO3"/>
    <property type="match status" value="1"/>
</dbReference>
<feature type="compositionally biased region" description="Polar residues" evidence="6">
    <location>
        <begin position="218"/>
        <end position="230"/>
    </location>
</feature>
<accession>A0AAV9C7I7</accession>
<reference evidence="8" key="2">
    <citation type="submission" date="2023-06" db="EMBL/GenBank/DDBJ databases">
        <authorList>
            <person name="Ma L."/>
            <person name="Liu K.-W."/>
            <person name="Li Z."/>
            <person name="Hsiao Y.-Y."/>
            <person name="Qi Y."/>
            <person name="Fu T."/>
            <person name="Tang G."/>
            <person name="Zhang D."/>
            <person name="Sun W.-H."/>
            <person name="Liu D.-K."/>
            <person name="Li Y."/>
            <person name="Chen G.-Z."/>
            <person name="Liu X.-D."/>
            <person name="Liao X.-Y."/>
            <person name="Jiang Y.-T."/>
            <person name="Yu X."/>
            <person name="Hao Y."/>
            <person name="Huang J."/>
            <person name="Zhao X.-W."/>
            <person name="Ke S."/>
            <person name="Chen Y.-Y."/>
            <person name="Wu W.-L."/>
            <person name="Hsu J.-L."/>
            <person name="Lin Y.-F."/>
            <person name="Huang M.-D."/>
            <person name="Li C.-Y."/>
            <person name="Huang L."/>
            <person name="Wang Z.-W."/>
            <person name="Zhao X."/>
            <person name="Zhong W.-Y."/>
            <person name="Peng D.-H."/>
            <person name="Ahmad S."/>
            <person name="Lan S."/>
            <person name="Zhang J.-S."/>
            <person name="Tsai W.-C."/>
            <person name="Van De Peer Y."/>
            <person name="Liu Z.-J."/>
        </authorList>
    </citation>
    <scope>NUCLEOTIDE SEQUENCE</scope>
    <source>
        <strain evidence="8">CP</strain>
        <tissue evidence="8">Leaves</tissue>
    </source>
</reference>
<keyword evidence="5" id="KW-0539">Nucleus</keyword>
<dbReference type="Gene3D" id="4.10.280.10">
    <property type="entry name" value="Helix-loop-helix DNA-binding domain"/>
    <property type="match status" value="1"/>
</dbReference>
<dbReference type="GO" id="GO:0003677">
    <property type="term" value="F:DNA binding"/>
    <property type="evidence" value="ECO:0007669"/>
    <property type="project" value="UniProtKB-KW"/>
</dbReference>